<evidence type="ECO:0000313" key="2">
    <source>
        <dbReference type="Proteomes" id="UP000255529"/>
    </source>
</evidence>
<accession>A0A380B085</accession>
<reference evidence="1 2" key="1">
    <citation type="submission" date="2018-06" db="EMBL/GenBank/DDBJ databases">
        <authorList>
            <consortium name="Pathogen Informatics"/>
            <person name="Doyle S."/>
        </authorList>
    </citation>
    <scope>NUCLEOTIDE SEQUENCE [LARGE SCALE GENOMIC DNA]</scope>
    <source>
        <strain evidence="1 2">NCTC11544</strain>
    </source>
</reference>
<gene>
    <name evidence="1" type="ORF">NCTC11544_05296</name>
</gene>
<organism evidence="1 2">
    <name type="scientific">Serratia quinivorans</name>
    <dbReference type="NCBI Taxonomy" id="137545"/>
    <lineage>
        <taxon>Bacteria</taxon>
        <taxon>Pseudomonadati</taxon>
        <taxon>Pseudomonadota</taxon>
        <taxon>Gammaproteobacteria</taxon>
        <taxon>Enterobacterales</taxon>
        <taxon>Yersiniaceae</taxon>
        <taxon>Serratia</taxon>
    </lineage>
</organism>
<dbReference type="EMBL" id="UGYN01000002">
    <property type="protein sequence ID" value="SUI90612.1"/>
    <property type="molecule type" value="Genomic_DNA"/>
</dbReference>
<name>A0A380B085_9GAMM</name>
<dbReference type="AlphaFoldDB" id="A0A380B085"/>
<sequence>MSLIRTATSRSRFPACLGIFAILMLFIAPVISRSLEHARVGQSETASMADCGMDMSTHMHHPPPSAPSGKASMPGMPMGMQTGSHNMAMMMDDSACGYCVLLIHVPLLDLAYSPLFWSGSLLSRAPPAHYIFPLFVHLTYSESQPRAPPASLPLI</sequence>
<protein>
    <submittedName>
        <fullName evidence="1">Protein of uncharacterized function (DUF2946)</fullName>
    </submittedName>
</protein>
<evidence type="ECO:0000313" key="1">
    <source>
        <dbReference type="EMBL" id="SUI90612.1"/>
    </source>
</evidence>
<dbReference type="InterPro" id="IPR021333">
    <property type="entry name" value="DUF2946"/>
</dbReference>
<proteinExistence type="predicted"/>
<dbReference type="Pfam" id="PF11162">
    <property type="entry name" value="DUF2946"/>
    <property type="match status" value="1"/>
</dbReference>
<dbReference type="Proteomes" id="UP000255529">
    <property type="component" value="Unassembled WGS sequence"/>
</dbReference>